<dbReference type="PANTHER" id="PTHR33157:SF12">
    <property type="entry name" value="TRANSPOSASE TNP1_EN_SPM-LIKE DOMAIN-CONTAINING PROTEIN"/>
    <property type="match status" value="1"/>
</dbReference>
<reference evidence="2 3" key="1">
    <citation type="journal article" date="2019" name="Sci. Rep.">
        <title>A high-quality genome of Eragrostis curvula grass provides insights into Poaceae evolution and supports new strategies to enhance forage quality.</title>
        <authorList>
            <person name="Carballo J."/>
            <person name="Santos B.A.C.M."/>
            <person name="Zappacosta D."/>
            <person name="Garbus I."/>
            <person name="Selva J.P."/>
            <person name="Gallo C.A."/>
            <person name="Diaz A."/>
            <person name="Albertini E."/>
            <person name="Caccamo M."/>
            <person name="Echenique V."/>
        </authorList>
    </citation>
    <scope>NUCLEOTIDE SEQUENCE [LARGE SCALE GENOMIC DNA]</scope>
    <source>
        <strain evidence="3">cv. Victoria</strain>
        <tissue evidence="2">Leaf</tissue>
    </source>
</reference>
<sequence>MAHKGKATSEVDYNPEDPPEAYSNATIHSRLSQYTEMAREVHGPSWDLSTEDLDGEIIMRVGGGKKHGRYWIGDSTLDTASTPTLSQIRARSLSSAPPIRPRQSAAQIQFDQVQAQLREEMEAKLQEQQAMYNAWLQEQQQLYDARLQEERAMYAARMQEENISAGSNNQPIFAECQN</sequence>
<dbReference type="InterPro" id="IPR039266">
    <property type="entry name" value="EN-1/SPM"/>
</dbReference>
<comment type="caution">
    <text evidence="2">The sequence shown here is derived from an EMBL/GenBank/DDBJ whole genome shotgun (WGS) entry which is preliminary data.</text>
</comment>
<evidence type="ECO:0000313" key="3">
    <source>
        <dbReference type="Proteomes" id="UP000324897"/>
    </source>
</evidence>
<dbReference type="GO" id="GO:0032196">
    <property type="term" value="P:transposition"/>
    <property type="evidence" value="ECO:0007669"/>
    <property type="project" value="InterPro"/>
</dbReference>
<dbReference type="PANTHER" id="PTHR33157">
    <property type="entry name" value="AUTONOMOUS TRANSPOSABLE ELEMENT EN-1 MOSAIC PROTEIN-RELATED"/>
    <property type="match status" value="1"/>
</dbReference>
<dbReference type="Gramene" id="TVU14095">
    <property type="protein sequence ID" value="TVU14095"/>
    <property type="gene ID" value="EJB05_37541"/>
</dbReference>
<organism evidence="2 3">
    <name type="scientific">Eragrostis curvula</name>
    <name type="common">weeping love grass</name>
    <dbReference type="NCBI Taxonomy" id="38414"/>
    <lineage>
        <taxon>Eukaryota</taxon>
        <taxon>Viridiplantae</taxon>
        <taxon>Streptophyta</taxon>
        <taxon>Embryophyta</taxon>
        <taxon>Tracheophyta</taxon>
        <taxon>Spermatophyta</taxon>
        <taxon>Magnoliopsida</taxon>
        <taxon>Liliopsida</taxon>
        <taxon>Poales</taxon>
        <taxon>Poaceae</taxon>
        <taxon>PACMAD clade</taxon>
        <taxon>Chloridoideae</taxon>
        <taxon>Eragrostideae</taxon>
        <taxon>Eragrostidinae</taxon>
        <taxon>Eragrostis</taxon>
    </lineage>
</organism>
<dbReference type="AlphaFoldDB" id="A0A5J9TS46"/>
<name>A0A5J9TS46_9POAL</name>
<gene>
    <name evidence="2" type="ORF">EJB05_37541</name>
</gene>
<accession>A0A5J9TS46</accession>
<keyword evidence="3" id="KW-1185">Reference proteome</keyword>
<protein>
    <submittedName>
        <fullName evidence="2">Uncharacterized protein</fullName>
    </submittedName>
</protein>
<dbReference type="OrthoDB" id="688980at2759"/>
<proteinExistence type="predicted"/>
<feature type="region of interest" description="Disordered" evidence="1">
    <location>
        <begin position="1"/>
        <end position="23"/>
    </location>
</feature>
<evidence type="ECO:0000313" key="2">
    <source>
        <dbReference type="EMBL" id="TVU14095.1"/>
    </source>
</evidence>
<dbReference type="Proteomes" id="UP000324897">
    <property type="component" value="Unassembled WGS sequence"/>
</dbReference>
<dbReference type="EMBL" id="RWGY01000031">
    <property type="protein sequence ID" value="TVU14095.1"/>
    <property type="molecule type" value="Genomic_DNA"/>
</dbReference>
<evidence type="ECO:0000256" key="1">
    <source>
        <dbReference type="SAM" id="MobiDB-lite"/>
    </source>
</evidence>
<feature type="non-terminal residue" evidence="2">
    <location>
        <position position="1"/>
    </location>
</feature>